<name>A0A6G1IEH9_9PLEO</name>
<dbReference type="AlphaFoldDB" id="A0A6G1IEH9"/>
<keyword evidence="3" id="KW-1185">Reference proteome</keyword>
<feature type="compositionally biased region" description="Basic and acidic residues" evidence="1">
    <location>
        <begin position="329"/>
        <end position="347"/>
    </location>
</feature>
<dbReference type="Proteomes" id="UP000799291">
    <property type="component" value="Unassembled WGS sequence"/>
</dbReference>
<dbReference type="PANTHER" id="PTHR42354:SF1">
    <property type="entry name" value="C2H2-TYPE DOMAIN-CONTAINING PROTEIN"/>
    <property type="match status" value="1"/>
</dbReference>
<protein>
    <submittedName>
        <fullName evidence="2">Uncharacterized protein</fullName>
    </submittedName>
</protein>
<dbReference type="PANTHER" id="PTHR42354">
    <property type="entry name" value="C2H2-TYPE DOMAIN-CONTAINING PROTEIN"/>
    <property type="match status" value="1"/>
</dbReference>
<accession>A0A6G1IEH9</accession>
<sequence>MGLWERVQNTRKQSSRDKQQDSEIKQLRETIEKAEKRGRERDEDRERMKRQMRGGGRDEIGENFQQSGALIQRQFDEGYGRLGRRFAEGDTVTENLLQKQIITLQQTVINVLQDALYNKRELTRADMAKLVAASDAAREGSLSALRSQQQRLALEEPAGPFQASPQRALTAPKRTYSIIESDPLFCRYSLNLQYIPKKPLAASFAPGGECRCPDCGIRLGVASDDFWQIGKRTPILVKEGSYEKEVLETREFRLAQRFVIKCHTAEGEFACVLCNRHRERDALCRTVEALVNHVGKFHEVHELECDADLRETMPLALAPPPPASVAGSVRDRERERGIREAELREYRPPASVAGSVRDREREVREVEVREYR</sequence>
<dbReference type="OrthoDB" id="5309037at2759"/>
<evidence type="ECO:0000256" key="1">
    <source>
        <dbReference type="SAM" id="MobiDB-lite"/>
    </source>
</evidence>
<feature type="region of interest" description="Disordered" evidence="1">
    <location>
        <begin position="316"/>
        <end position="372"/>
    </location>
</feature>
<proteinExistence type="predicted"/>
<dbReference type="EMBL" id="MU005633">
    <property type="protein sequence ID" value="KAF2676535.1"/>
    <property type="molecule type" value="Genomic_DNA"/>
</dbReference>
<evidence type="ECO:0000313" key="3">
    <source>
        <dbReference type="Proteomes" id="UP000799291"/>
    </source>
</evidence>
<feature type="region of interest" description="Disordered" evidence="1">
    <location>
        <begin position="1"/>
        <end position="66"/>
    </location>
</feature>
<reference evidence="2" key="1">
    <citation type="journal article" date="2020" name="Stud. Mycol.">
        <title>101 Dothideomycetes genomes: a test case for predicting lifestyles and emergence of pathogens.</title>
        <authorList>
            <person name="Haridas S."/>
            <person name="Albert R."/>
            <person name="Binder M."/>
            <person name="Bloem J."/>
            <person name="Labutti K."/>
            <person name="Salamov A."/>
            <person name="Andreopoulos B."/>
            <person name="Baker S."/>
            <person name="Barry K."/>
            <person name="Bills G."/>
            <person name="Bluhm B."/>
            <person name="Cannon C."/>
            <person name="Castanera R."/>
            <person name="Culley D."/>
            <person name="Daum C."/>
            <person name="Ezra D."/>
            <person name="Gonzalez J."/>
            <person name="Henrissat B."/>
            <person name="Kuo A."/>
            <person name="Liang C."/>
            <person name="Lipzen A."/>
            <person name="Lutzoni F."/>
            <person name="Magnuson J."/>
            <person name="Mondo S."/>
            <person name="Nolan M."/>
            <person name="Ohm R."/>
            <person name="Pangilinan J."/>
            <person name="Park H.-J."/>
            <person name="Ramirez L."/>
            <person name="Alfaro M."/>
            <person name="Sun H."/>
            <person name="Tritt A."/>
            <person name="Yoshinaga Y."/>
            <person name="Zwiers L.-H."/>
            <person name="Turgeon B."/>
            <person name="Goodwin S."/>
            <person name="Spatafora J."/>
            <person name="Crous P."/>
            <person name="Grigoriev I."/>
        </authorList>
    </citation>
    <scope>NUCLEOTIDE SEQUENCE</scope>
    <source>
        <strain evidence="2">CBS 122367</strain>
    </source>
</reference>
<feature type="compositionally biased region" description="Basic and acidic residues" evidence="1">
    <location>
        <begin position="356"/>
        <end position="372"/>
    </location>
</feature>
<organism evidence="2 3">
    <name type="scientific">Lentithecium fluviatile CBS 122367</name>
    <dbReference type="NCBI Taxonomy" id="1168545"/>
    <lineage>
        <taxon>Eukaryota</taxon>
        <taxon>Fungi</taxon>
        <taxon>Dikarya</taxon>
        <taxon>Ascomycota</taxon>
        <taxon>Pezizomycotina</taxon>
        <taxon>Dothideomycetes</taxon>
        <taxon>Pleosporomycetidae</taxon>
        <taxon>Pleosporales</taxon>
        <taxon>Massarineae</taxon>
        <taxon>Lentitheciaceae</taxon>
        <taxon>Lentithecium</taxon>
    </lineage>
</organism>
<evidence type="ECO:0000313" key="2">
    <source>
        <dbReference type="EMBL" id="KAF2676535.1"/>
    </source>
</evidence>
<gene>
    <name evidence="2" type="ORF">K458DRAFT_379755</name>
</gene>
<feature type="compositionally biased region" description="Basic and acidic residues" evidence="1">
    <location>
        <begin position="14"/>
        <end position="60"/>
    </location>
</feature>